<dbReference type="PANTHER" id="PTHR23416">
    <property type="entry name" value="SIALIC ACID SYNTHASE-RELATED"/>
    <property type="match status" value="1"/>
</dbReference>
<comment type="function">
    <text evidence="6">Acetyltransferase implicated in the O-acetylation of Nod factors.</text>
</comment>
<evidence type="ECO:0000256" key="6">
    <source>
        <dbReference type="ARBA" id="ARBA00055587"/>
    </source>
</evidence>
<accession>A0A545U0M1</accession>
<dbReference type="Gene3D" id="2.160.10.10">
    <property type="entry name" value="Hexapeptide repeat proteins"/>
    <property type="match status" value="1"/>
</dbReference>
<dbReference type="GO" id="GO:0008374">
    <property type="term" value="F:O-acyltransferase activity"/>
    <property type="evidence" value="ECO:0007669"/>
    <property type="project" value="TreeGrafter"/>
</dbReference>
<keyword evidence="4" id="KW-0677">Repeat</keyword>
<reference evidence="8 9" key="1">
    <citation type="submission" date="2019-07" db="EMBL/GenBank/DDBJ databases">
        <title>Draft genome for Aliikangiella sp. M105.</title>
        <authorList>
            <person name="Wang G."/>
        </authorList>
    </citation>
    <scope>NUCLEOTIDE SEQUENCE [LARGE SCALE GENOMIC DNA]</scope>
    <source>
        <strain evidence="8 9">M105</strain>
    </source>
</reference>
<keyword evidence="5" id="KW-0012">Acyltransferase</keyword>
<dbReference type="InterPro" id="IPR018357">
    <property type="entry name" value="Hexapep_transf_CS"/>
</dbReference>
<comment type="caution">
    <text evidence="8">The sequence shown here is derived from an EMBL/GenBank/DDBJ whole genome shotgun (WGS) entry which is preliminary data.</text>
</comment>
<evidence type="ECO:0000256" key="5">
    <source>
        <dbReference type="ARBA" id="ARBA00023315"/>
    </source>
</evidence>
<dbReference type="Pfam" id="PF00132">
    <property type="entry name" value="Hexapep"/>
    <property type="match status" value="1"/>
</dbReference>
<evidence type="ECO:0000313" key="9">
    <source>
        <dbReference type="Proteomes" id="UP000315439"/>
    </source>
</evidence>
<dbReference type="InterPro" id="IPR001451">
    <property type="entry name" value="Hexapep"/>
</dbReference>
<dbReference type="CDD" id="cd03357">
    <property type="entry name" value="LbH_MAT_GAT"/>
    <property type="match status" value="1"/>
</dbReference>
<dbReference type="OrthoDB" id="9815592at2"/>
<comment type="similarity">
    <text evidence="1">Belongs to the transferase hexapeptide repeat family.</text>
</comment>
<evidence type="ECO:0000256" key="4">
    <source>
        <dbReference type="ARBA" id="ARBA00022737"/>
    </source>
</evidence>
<evidence type="ECO:0000313" key="8">
    <source>
        <dbReference type="EMBL" id="TQV83019.1"/>
    </source>
</evidence>
<dbReference type="InterPro" id="IPR051159">
    <property type="entry name" value="Hexapeptide_acetyltransf"/>
</dbReference>
<dbReference type="PANTHER" id="PTHR23416:SF23">
    <property type="entry name" value="ACETYLTRANSFERASE C18B11.09C-RELATED"/>
    <property type="match status" value="1"/>
</dbReference>
<dbReference type="AlphaFoldDB" id="A0A545U0M1"/>
<dbReference type="Proteomes" id="UP000315439">
    <property type="component" value="Unassembled WGS sequence"/>
</dbReference>
<sequence>MEQFDSRLPELREQRNRVHDICRQFNRSPSKGNLKKLKTIFSRCGDEVFIEQGFYCDYGDRIRLGDRVYINVDCTLLDGGKIAIGDDCLIGPKVQILTINHALSPKERLKKENFCQDVIIGKNVWIGASAIILPGVTIGDGAVIGAASVVTRDLDSNCLYLGNPARMERRLDD</sequence>
<gene>
    <name evidence="8" type="ORF">FLL46_24435</name>
</gene>
<evidence type="ECO:0000256" key="2">
    <source>
        <dbReference type="ARBA" id="ARBA00022458"/>
    </source>
</evidence>
<name>A0A545U0M1_9GAMM</name>
<dbReference type="PROSITE" id="PS00101">
    <property type="entry name" value="HEXAPEP_TRANSFERASES"/>
    <property type="match status" value="1"/>
</dbReference>
<dbReference type="FunFam" id="2.160.10.10:FF:000025">
    <property type="entry name" value="Hexapeptide-repeat containing-acetyltransferase"/>
    <property type="match status" value="1"/>
</dbReference>
<protein>
    <recommendedName>
        <fullName evidence="7">Nodulation protein L</fullName>
    </recommendedName>
</protein>
<keyword evidence="3 8" id="KW-0808">Transferase</keyword>
<dbReference type="EMBL" id="VIKS01000015">
    <property type="protein sequence ID" value="TQV83019.1"/>
    <property type="molecule type" value="Genomic_DNA"/>
</dbReference>
<keyword evidence="9" id="KW-1185">Reference proteome</keyword>
<evidence type="ECO:0000256" key="1">
    <source>
        <dbReference type="ARBA" id="ARBA00007274"/>
    </source>
</evidence>
<dbReference type="SUPFAM" id="SSF51161">
    <property type="entry name" value="Trimeric LpxA-like enzymes"/>
    <property type="match status" value="1"/>
</dbReference>
<dbReference type="InterPro" id="IPR011004">
    <property type="entry name" value="Trimer_LpxA-like_sf"/>
</dbReference>
<evidence type="ECO:0000256" key="7">
    <source>
        <dbReference type="ARBA" id="ARBA00067695"/>
    </source>
</evidence>
<proteinExistence type="inferred from homology"/>
<organism evidence="8 9">
    <name type="scientific">Aliikangiella coralliicola</name>
    <dbReference type="NCBI Taxonomy" id="2592383"/>
    <lineage>
        <taxon>Bacteria</taxon>
        <taxon>Pseudomonadati</taxon>
        <taxon>Pseudomonadota</taxon>
        <taxon>Gammaproteobacteria</taxon>
        <taxon>Oceanospirillales</taxon>
        <taxon>Pleioneaceae</taxon>
        <taxon>Aliikangiella</taxon>
    </lineage>
</organism>
<keyword evidence="2" id="KW-0536">Nodulation</keyword>
<evidence type="ECO:0000256" key="3">
    <source>
        <dbReference type="ARBA" id="ARBA00022679"/>
    </source>
</evidence>